<feature type="transmembrane region" description="Helical" evidence="2">
    <location>
        <begin position="24"/>
        <end position="50"/>
    </location>
</feature>
<dbReference type="AlphaFoldDB" id="A0A4S4KG39"/>
<evidence type="ECO:0000313" key="3">
    <source>
        <dbReference type="EMBL" id="THG95439.1"/>
    </source>
</evidence>
<feature type="compositionally biased region" description="Basic and acidic residues" evidence="1">
    <location>
        <begin position="240"/>
        <end position="249"/>
    </location>
</feature>
<name>A0A4S4KG39_9APHY</name>
<evidence type="ECO:0000256" key="2">
    <source>
        <dbReference type="SAM" id="Phobius"/>
    </source>
</evidence>
<feature type="region of interest" description="Disordered" evidence="1">
    <location>
        <begin position="144"/>
        <end position="176"/>
    </location>
</feature>
<feature type="compositionally biased region" description="Basic residues" evidence="1">
    <location>
        <begin position="250"/>
        <end position="259"/>
    </location>
</feature>
<keyword evidence="2" id="KW-0472">Membrane</keyword>
<evidence type="ECO:0000256" key="1">
    <source>
        <dbReference type="SAM" id="MobiDB-lite"/>
    </source>
</evidence>
<dbReference type="EMBL" id="SGPJ01000321">
    <property type="protein sequence ID" value="THG95439.1"/>
    <property type="molecule type" value="Genomic_DNA"/>
</dbReference>
<keyword evidence="2" id="KW-0812">Transmembrane</keyword>
<keyword evidence="2" id="KW-1133">Transmembrane helix</keyword>
<keyword evidence="4" id="KW-1185">Reference proteome</keyword>
<protein>
    <submittedName>
        <fullName evidence="3">Uncharacterized protein</fullName>
    </submittedName>
</protein>
<comment type="caution">
    <text evidence="3">The sequence shown here is derived from an EMBL/GenBank/DDBJ whole genome shotgun (WGS) entry which is preliminary data.</text>
</comment>
<accession>A0A4S4KG39</accession>
<proteinExistence type="predicted"/>
<feature type="compositionally biased region" description="Basic residues" evidence="1">
    <location>
        <begin position="156"/>
        <end position="167"/>
    </location>
</feature>
<feature type="transmembrane region" description="Helical" evidence="2">
    <location>
        <begin position="62"/>
        <end position="80"/>
    </location>
</feature>
<sequence length="259" mass="28026">MATDLPEILNPLLDYLSDNLPQPIFSVVTSILTHSFALISSVFAIVGMLITSAPSTWDAEKILPPIITLFAAYLALLSFYRTTGWMIRSMFAMVKWGFILSALGGAAGYFIANANGGNGVGFGGGLIPTLGGMLLDMINGGGQNAAGGRRDNTGHSRPRSSRQRQPPRPKSWESWDKHEDWQYRENQDGNHGSNGVQDFIGRILGSAGQTARESGWWEAAKGVVDEFGQSLQQEDTAGDAARKQPDAKLKSKGKKPKSR</sequence>
<dbReference type="Proteomes" id="UP000309038">
    <property type="component" value="Unassembled WGS sequence"/>
</dbReference>
<feature type="transmembrane region" description="Helical" evidence="2">
    <location>
        <begin position="92"/>
        <end position="112"/>
    </location>
</feature>
<evidence type="ECO:0000313" key="4">
    <source>
        <dbReference type="Proteomes" id="UP000309038"/>
    </source>
</evidence>
<organism evidence="3 4">
    <name type="scientific">Hermanssonia centrifuga</name>
    <dbReference type="NCBI Taxonomy" id="98765"/>
    <lineage>
        <taxon>Eukaryota</taxon>
        <taxon>Fungi</taxon>
        <taxon>Dikarya</taxon>
        <taxon>Basidiomycota</taxon>
        <taxon>Agaricomycotina</taxon>
        <taxon>Agaricomycetes</taxon>
        <taxon>Polyporales</taxon>
        <taxon>Meruliaceae</taxon>
        <taxon>Hermanssonia</taxon>
    </lineage>
</organism>
<gene>
    <name evidence="3" type="ORF">EW026_g6216</name>
</gene>
<reference evidence="3 4" key="1">
    <citation type="submission" date="2019-02" db="EMBL/GenBank/DDBJ databases">
        <title>Genome sequencing of the rare red list fungi Phlebia centrifuga.</title>
        <authorList>
            <person name="Buettner E."/>
            <person name="Kellner H."/>
        </authorList>
    </citation>
    <scope>NUCLEOTIDE SEQUENCE [LARGE SCALE GENOMIC DNA]</scope>
    <source>
        <strain evidence="3 4">DSM 108282</strain>
    </source>
</reference>
<feature type="region of interest" description="Disordered" evidence="1">
    <location>
        <begin position="228"/>
        <end position="259"/>
    </location>
</feature>